<dbReference type="AlphaFoldDB" id="A0A6B3RL92"/>
<dbReference type="Proteomes" id="UP000481421">
    <property type="component" value="Unassembled WGS sequence"/>
</dbReference>
<comment type="caution">
    <text evidence="1">The sequence shown here is derived from an EMBL/GenBank/DDBJ whole genome shotgun (WGS) entry which is preliminary data.</text>
</comment>
<evidence type="ECO:0000313" key="1">
    <source>
        <dbReference type="EMBL" id="NEX45648.1"/>
    </source>
</evidence>
<protein>
    <recommendedName>
        <fullName evidence="3">Response regulatory domain-containing protein</fullName>
    </recommendedName>
</protein>
<evidence type="ECO:0000313" key="2">
    <source>
        <dbReference type="Proteomes" id="UP000481421"/>
    </source>
</evidence>
<dbReference type="Gene3D" id="3.40.50.2300">
    <property type="match status" value="1"/>
</dbReference>
<proteinExistence type="predicted"/>
<dbReference type="EMBL" id="JAAIKE010000001">
    <property type="protein sequence ID" value="NEX45648.1"/>
    <property type="molecule type" value="Genomic_DNA"/>
</dbReference>
<evidence type="ECO:0008006" key="3">
    <source>
        <dbReference type="Google" id="ProtNLM"/>
    </source>
</evidence>
<accession>A0A6B3RL92</accession>
<name>A0A6B3RL92_9RHOB</name>
<organism evidence="1 2">
    <name type="scientific">Pseudotabrizicola algicola</name>
    <dbReference type="NCBI Taxonomy" id="2709381"/>
    <lineage>
        <taxon>Bacteria</taxon>
        <taxon>Pseudomonadati</taxon>
        <taxon>Pseudomonadota</taxon>
        <taxon>Alphaproteobacteria</taxon>
        <taxon>Rhodobacterales</taxon>
        <taxon>Paracoccaceae</taxon>
        <taxon>Pseudotabrizicola</taxon>
    </lineage>
</organism>
<dbReference type="RefSeq" id="WP_164609620.1">
    <property type="nucleotide sequence ID" value="NZ_JAAIKE010000001.1"/>
</dbReference>
<sequence length="152" mass="16331">MREVDFGSMTHLLIVKVGDMPKTILVQDPDVLIRLDLAQTVMDVWPTANVILCCAAREVISLLSGGQKADVVILRQSLRSLRKTGLAGAIGRPDIRVLLTGADDDEAPMIAAAGWRTLDMPFTAPQVRAALREACTDQGLRAESHCNAIGLG</sequence>
<reference evidence="1 2" key="1">
    <citation type="submission" date="2020-02" db="EMBL/GenBank/DDBJ databases">
        <title>Rhodobacter algicola sp. nov., isolated from microalga culture.</title>
        <authorList>
            <person name="Park C.-Y."/>
        </authorList>
    </citation>
    <scope>NUCLEOTIDE SEQUENCE [LARGE SCALE GENOMIC DNA]</scope>
    <source>
        <strain evidence="1 2">ETT8</strain>
    </source>
</reference>
<gene>
    <name evidence="1" type="ORF">G3572_05485</name>
</gene>
<keyword evidence="2" id="KW-1185">Reference proteome</keyword>